<proteinExistence type="predicted"/>
<organism evidence="3 4">
    <name type="scientific">Vitrella brassicaformis (strain CCMP3155)</name>
    <dbReference type="NCBI Taxonomy" id="1169540"/>
    <lineage>
        <taxon>Eukaryota</taxon>
        <taxon>Sar</taxon>
        <taxon>Alveolata</taxon>
        <taxon>Colpodellida</taxon>
        <taxon>Vitrellaceae</taxon>
        <taxon>Vitrella</taxon>
    </lineage>
</organism>
<dbReference type="InParanoid" id="A0A0G4E918"/>
<evidence type="ECO:0000256" key="2">
    <source>
        <dbReference type="SAM" id="Phobius"/>
    </source>
</evidence>
<feature type="region of interest" description="Disordered" evidence="1">
    <location>
        <begin position="74"/>
        <end position="95"/>
    </location>
</feature>
<evidence type="ECO:0000313" key="3">
    <source>
        <dbReference type="EMBL" id="CEL91700.1"/>
    </source>
</evidence>
<dbReference type="Proteomes" id="UP000041254">
    <property type="component" value="Unassembled WGS sequence"/>
</dbReference>
<keyword evidence="2" id="KW-0472">Membrane</keyword>
<feature type="transmembrane region" description="Helical" evidence="2">
    <location>
        <begin position="6"/>
        <end position="29"/>
    </location>
</feature>
<evidence type="ECO:0000313" key="4">
    <source>
        <dbReference type="Proteomes" id="UP000041254"/>
    </source>
</evidence>
<sequence length="229" mass="25608">MTAAAILFTIFLCLTIALALATILVYVYFQSLKNQVRHRHKDKRQAEQDGHYADADATELTQLDELDEELDEDYAREHGEGSPPFSTSYAGPGASEAASASAGEAWEASGDALRASAAARRVRPFDEAVRRQQLEAEQECYHLFRDLQHQQASVDSKLATLRQLRGLLEGLDTTFRVNKPALVTAQIMCCNVLMKMDGLDTLQGCKEDKRLEEHAQWIIEKVVPIIWSN</sequence>
<keyword evidence="2" id="KW-0812">Transmembrane</keyword>
<gene>
    <name evidence="3" type="ORF">Vbra_10852</name>
</gene>
<dbReference type="VEuPathDB" id="CryptoDB:Vbra_10852"/>
<name>A0A0G4E918_VITBC</name>
<keyword evidence="4" id="KW-1185">Reference proteome</keyword>
<reference evidence="3 4" key="1">
    <citation type="submission" date="2014-11" db="EMBL/GenBank/DDBJ databases">
        <authorList>
            <person name="Zhu J."/>
            <person name="Qi W."/>
            <person name="Song R."/>
        </authorList>
    </citation>
    <scope>NUCLEOTIDE SEQUENCE [LARGE SCALE GENOMIC DNA]</scope>
</reference>
<keyword evidence="2" id="KW-1133">Transmembrane helix</keyword>
<protein>
    <submittedName>
        <fullName evidence="3">Uncharacterized protein</fullName>
    </submittedName>
</protein>
<evidence type="ECO:0000256" key="1">
    <source>
        <dbReference type="SAM" id="MobiDB-lite"/>
    </source>
</evidence>
<accession>A0A0G4E918</accession>
<dbReference type="EMBL" id="CDMY01000013">
    <property type="protein sequence ID" value="CEL91700.1"/>
    <property type="molecule type" value="Genomic_DNA"/>
</dbReference>
<dbReference type="AlphaFoldDB" id="A0A0G4E918"/>